<proteinExistence type="predicted"/>
<organism evidence="1 2">
    <name type="scientific">Anopheles quadriannulatus</name>
    <name type="common">Mosquito</name>
    <dbReference type="NCBI Taxonomy" id="34691"/>
    <lineage>
        <taxon>Eukaryota</taxon>
        <taxon>Metazoa</taxon>
        <taxon>Ecdysozoa</taxon>
        <taxon>Arthropoda</taxon>
        <taxon>Hexapoda</taxon>
        <taxon>Insecta</taxon>
        <taxon>Pterygota</taxon>
        <taxon>Neoptera</taxon>
        <taxon>Endopterygota</taxon>
        <taxon>Diptera</taxon>
        <taxon>Nematocera</taxon>
        <taxon>Culicoidea</taxon>
        <taxon>Culicidae</taxon>
        <taxon>Anophelinae</taxon>
        <taxon>Anopheles</taxon>
    </lineage>
</organism>
<reference evidence="1" key="1">
    <citation type="submission" date="2020-05" db="UniProtKB">
        <authorList>
            <consortium name="EnsemblMetazoa"/>
        </authorList>
    </citation>
    <scope>IDENTIFICATION</scope>
    <source>
        <strain evidence="1">SANGQUA</strain>
    </source>
</reference>
<name>A0A182XTH0_ANOQN</name>
<sequence>MCREVEKKAAHWRMRSEALRCLLSSRASHKPQAAARGRKALSPVLFGPLDWFRRVVLIVQCGVDNSPE</sequence>
<accession>A0A182XTH0</accession>
<evidence type="ECO:0000313" key="2">
    <source>
        <dbReference type="Proteomes" id="UP000076407"/>
    </source>
</evidence>
<evidence type="ECO:0000313" key="1">
    <source>
        <dbReference type="EnsemblMetazoa" id="AQUA015109-PA"/>
    </source>
</evidence>
<dbReference type="Proteomes" id="UP000076407">
    <property type="component" value="Unassembled WGS sequence"/>
</dbReference>
<keyword evidence="2" id="KW-1185">Reference proteome</keyword>
<dbReference type="EnsemblMetazoa" id="AQUA015109-RA">
    <property type="protein sequence ID" value="AQUA015109-PA"/>
    <property type="gene ID" value="AQUA015109"/>
</dbReference>
<dbReference type="AlphaFoldDB" id="A0A182XTH0"/>
<dbReference type="VEuPathDB" id="VectorBase:AQUA015109"/>
<protein>
    <submittedName>
        <fullName evidence="1">Uncharacterized protein</fullName>
    </submittedName>
</protein>